<feature type="transmembrane region" description="Helical" evidence="4">
    <location>
        <begin position="169"/>
        <end position="193"/>
    </location>
</feature>
<feature type="transmembrane region" description="Helical" evidence="4">
    <location>
        <begin position="60"/>
        <end position="80"/>
    </location>
</feature>
<feature type="transmembrane region" description="Helical" evidence="4">
    <location>
        <begin position="95"/>
        <end position="115"/>
    </location>
</feature>
<keyword evidence="3" id="KW-0813">Transport</keyword>
<gene>
    <name evidence="5" type="ORF">ACFL27_14170</name>
</gene>
<name>A0ABV6YYS2_UNCC1</name>
<evidence type="ECO:0000313" key="6">
    <source>
        <dbReference type="Proteomes" id="UP001594351"/>
    </source>
</evidence>
<feature type="transmembrane region" description="Helical" evidence="4">
    <location>
        <begin position="136"/>
        <end position="163"/>
    </location>
</feature>
<accession>A0ABV6YYS2</accession>
<dbReference type="PANTHER" id="PTHR30413:SF8">
    <property type="entry name" value="TRANSPORT PERMEASE PROTEIN"/>
    <property type="match status" value="1"/>
</dbReference>
<evidence type="ECO:0000256" key="3">
    <source>
        <dbReference type="ARBA" id="ARBA00022448"/>
    </source>
</evidence>
<dbReference type="Proteomes" id="UP001594351">
    <property type="component" value="Unassembled WGS sequence"/>
</dbReference>
<dbReference type="PANTHER" id="PTHR30413">
    <property type="entry name" value="INNER MEMBRANE TRANSPORT PERMEASE"/>
    <property type="match status" value="1"/>
</dbReference>
<protein>
    <submittedName>
        <fullName evidence="5">ABC transporter permease</fullName>
    </submittedName>
</protein>
<sequence>MKVKLADQNKLPVVIRYTPGSKINQPLLLFREMWQDLKASRELAWRLFVRDISAQYRQTLLGYFWAIFPPLVTSAVFILLNSSRVLNIEGLTVPYPIYVLMGTVFWQIFVDALNTPLRVINEAKAMLAKINMPKEALIISGIGRVLFSFGIKFILLVVVFIIYRVDVNWTVIFVPIPLLGLLLLGTMLGVLLIPIGVLYKDIDSALLIATSGLIFLTPVAYPPTVGGLLGKIMMVNPVTPLLLTAKELVLNGFPENLIPFVIVFSVTVIFLFLGWIIYRLALPIIIERIGS</sequence>
<comment type="caution">
    <text evidence="5">The sequence shown here is derived from an EMBL/GenBank/DDBJ whole genome shotgun (WGS) entry which is preliminary data.</text>
</comment>
<evidence type="ECO:0000313" key="5">
    <source>
        <dbReference type="EMBL" id="MFC1851339.1"/>
    </source>
</evidence>
<keyword evidence="4" id="KW-1133">Transmembrane helix</keyword>
<keyword evidence="6" id="KW-1185">Reference proteome</keyword>
<evidence type="ECO:0000256" key="4">
    <source>
        <dbReference type="SAM" id="Phobius"/>
    </source>
</evidence>
<keyword evidence="4" id="KW-0812">Transmembrane</keyword>
<comment type="similarity">
    <text evidence="2">Belongs to the ABC-2 integral membrane protein family.</text>
</comment>
<feature type="transmembrane region" description="Helical" evidence="4">
    <location>
        <begin position="257"/>
        <end position="278"/>
    </location>
</feature>
<evidence type="ECO:0000256" key="2">
    <source>
        <dbReference type="ARBA" id="ARBA00007783"/>
    </source>
</evidence>
<dbReference type="EMBL" id="JBHPBY010000179">
    <property type="protein sequence ID" value="MFC1851339.1"/>
    <property type="molecule type" value="Genomic_DNA"/>
</dbReference>
<proteinExistence type="inferred from homology"/>
<feature type="transmembrane region" description="Helical" evidence="4">
    <location>
        <begin position="205"/>
        <end position="221"/>
    </location>
</feature>
<reference evidence="5 6" key="1">
    <citation type="submission" date="2024-09" db="EMBL/GenBank/DDBJ databases">
        <title>Laminarin stimulates single cell rates of sulfate reduction while oxygen inhibits transcriptomic activity in coastal marine sediment.</title>
        <authorList>
            <person name="Lindsay M."/>
            <person name="Orcutt B."/>
            <person name="Emerson D."/>
            <person name="Stepanauskas R."/>
            <person name="D'Angelo T."/>
        </authorList>
    </citation>
    <scope>NUCLEOTIDE SEQUENCE [LARGE SCALE GENOMIC DNA]</scope>
    <source>
        <strain evidence="5">SAG AM-311-K15</strain>
    </source>
</reference>
<evidence type="ECO:0000256" key="1">
    <source>
        <dbReference type="ARBA" id="ARBA00004429"/>
    </source>
</evidence>
<keyword evidence="4" id="KW-0472">Membrane</keyword>
<organism evidence="5 6">
    <name type="scientific">candidate division CSSED10-310 bacterium</name>
    <dbReference type="NCBI Taxonomy" id="2855610"/>
    <lineage>
        <taxon>Bacteria</taxon>
        <taxon>Bacteria division CSSED10-310</taxon>
    </lineage>
</organism>
<comment type="subcellular location">
    <subcellularLocation>
        <location evidence="1">Cell inner membrane</location>
        <topology evidence="1">Multi-pass membrane protein</topology>
    </subcellularLocation>
</comment>